<dbReference type="Gene3D" id="1.10.600.10">
    <property type="entry name" value="Farnesyl Diphosphate Synthase"/>
    <property type="match status" value="1"/>
</dbReference>
<dbReference type="SUPFAM" id="SSF48576">
    <property type="entry name" value="Terpenoid synthases"/>
    <property type="match status" value="1"/>
</dbReference>
<dbReference type="EMBL" id="KV417496">
    <property type="protein sequence ID" value="KZP29873.1"/>
    <property type="molecule type" value="Genomic_DNA"/>
</dbReference>
<dbReference type="InterPro" id="IPR024652">
    <property type="entry name" value="Trichodiene_synth"/>
</dbReference>
<dbReference type="Pfam" id="PF06330">
    <property type="entry name" value="TRI5"/>
    <property type="match status" value="1"/>
</dbReference>
<reference evidence="3 4" key="1">
    <citation type="journal article" date="2016" name="Mol. Biol. Evol.">
        <title>Comparative Genomics of Early-Diverging Mushroom-Forming Fungi Provides Insights into the Origins of Lignocellulose Decay Capabilities.</title>
        <authorList>
            <person name="Nagy L.G."/>
            <person name="Riley R."/>
            <person name="Tritt A."/>
            <person name="Adam C."/>
            <person name="Daum C."/>
            <person name="Floudas D."/>
            <person name="Sun H."/>
            <person name="Yadav J.S."/>
            <person name="Pangilinan J."/>
            <person name="Larsson K.H."/>
            <person name="Matsuura K."/>
            <person name="Barry K."/>
            <person name="Labutti K."/>
            <person name="Kuo R."/>
            <person name="Ohm R.A."/>
            <person name="Bhattacharya S.S."/>
            <person name="Shirouzu T."/>
            <person name="Yoshinaga Y."/>
            <person name="Martin F.M."/>
            <person name="Grigoriev I.V."/>
            <person name="Hibbett D.S."/>
        </authorList>
    </citation>
    <scope>NUCLEOTIDE SEQUENCE [LARGE SCALE GENOMIC DNA]</scope>
    <source>
        <strain evidence="3 4">CBS 109695</strain>
    </source>
</reference>
<name>A0A166SV08_9AGAM</name>
<dbReference type="STRING" id="436010.A0A166SV08"/>
<gene>
    <name evidence="3" type="ORF">FIBSPDRAFT_726664</name>
</gene>
<comment type="similarity">
    <text evidence="1">Belongs to the trichodiene synthase family.</text>
</comment>
<keyword evidence="4" id="KW-1185">Reference proteome</keyword>
<dbReference type="SFLD" id="SFLDS00005">
    <property type="entry name" value="Isoprenoid_Synthase_Type_I"/>
    <property type="match status" value="1"/>
</dbReference>
<dbReference type="OrthoDB" id="2998174at2759"/>
<protein>
    <submittedName>
        <fullName evidence="3">Terpenoid synthase</fullName>
    </submittedName>
</protein>
<keyword evidence="2" id="KW-0456">Lyase</keyword>
<dbReference type="InterPro" id="IPR008949">
    <property type="entry name" value="Isoprenoid_synthase_dom_sf"/>
</dbReference>
<dbReference type="AlphaFoldDB" id="A0A166SV08"/>
<dbReference type="GO" id="GO:0016838">
    <property type="term" value="F:carbon-oxygen lyase activity, acting on phosphates"/>
    <property type="evidence" value="ECO:0007669"/>
    <property type="project" value="InterPro"/>
</dbReference>
<sequence>MTPQYLNDVREVLCDFMRRMNITYPKVTYDSEFAQSCCEVALRDDFLPGIVESPDFQLALHGAVAIATTTFAHLENISTRQYICLYTTCLIYFDDLTKTDASSVREFHTRFVSGRSQMHPLLDSYATLLRKAWEHFLPPCANLVVSSSLDFINGLIVDHDQQQMTVNACATSYPRWVRTMMGVSTAFVVFTFPPDVPLASYIQIFPNMVSYIDDVNDLFSFYKEEAIHEGTNHISLLAQLSGKSKLQCMKELAEYSIDGSHRCQTVLSADQKALETYTQHFLPGYVAFHAAASKRYKLDDLHLG</sequence>
<organism evidence="3 4">
    <name type="scientific">Athelia psychrophila</name>
    <dbReference type="NCBI Taxonomy" id="1759441"/>
    <lineage>
        <taxon>Eukaryota</taxon>
        <taxon>Fungi</taxon>
        <taxon>Dikarya</taxon>
        <taxon>Basidiomycota</taxon>
        <taxon>Agaricomycotina</taxon>
        <taxon>Agaricomycetes</taxon>
        <taxon>Agaricomycetidae</taxon>
        <taxon>Atheliales</taxon>
        <taxon>Atheliaceae</taxon>
        <taxon>Athelia</taxon>
    </lineage>
</organism>
<evidence type="ECO:0000313" key="4">
    <source>
        <dbReference type="Proteomes" id="UP000076532"/>
    </source>
</evidence>
<accession>A0A166SV08</accession>
<evidence type="ECO:0000313" key="3">
    <source>
        <dbReference type="EMBL" id="KZP29873.1"/>
    </source>
</evidence>
<evidence type="ECO:0000256" key="2">
    <source>
        <dbReference type="ARBA" id="ARBA00023239"/>
    </source>
</evidence>
<dbReference type="Proteomes" id="UP000076532">
    <property type="component" value="Unassembled WGS sequence"/>
</dbReference>
<evidence type="ECO:0000256" key="1">
    <source>
        <dbReference type="ARBA" id="ARBA00007946"/>
    </source>
</evidence>
<dbReference type="SFLD" id="SFLDG01021">
    <property type="entry name" value="Trichodiene_Synthase_Like"/>
    <property type="match status" value="1"/>
</dbReference>
<proteinExistence type="inferred from homology"/>